<evidence type="ECO:0000256" key="1">
    <source>
        <dbReference type="ARBA" id="ARBA00000085"/>
    </source>
</evidence>
<feature type="modified residue" description="4-aspartylphosphate" evidence="4">
    <location>
        <position position="757"/>
    </location>
</feature>
<dbReference type="Gene3D" id="1.20.120.160">
    <property type="entry name" value="HPT domain"/>
    <property type="match status" value="1"/>
</dbReference>
<evidence type="ECO:0000256" key="4">
    <source>
        <dbReference type="PROSITE-ProRule" id="PRU00169"/>
    </source>
</evidence>
<dbReference type="CDD" id="cd00130">
    <property type="entry name" value="PAS"/>
    <property type="match status" value="2"/>
</dbReference>
<evidence type="ECO:0000313" key="10">
    <source>
        <dbReference type="EMBL" id="KWT90171.1"/>
    </source>
</evidence>
<dbReference type="PROSITE" id="PS50112">
    <property type="entry name" value="PAS"/>
    <property type="match status" value="2"/>
</dbReference>
<dbReference type="CDD" id="cd17546">
    <property type="entry name" value="REC_hyHK_CKI1_RcsC-like"/>
    <property type="match status" value="1"/>
</dbReference>
<dbReference type="PANTHER" id="PTHR45339:SF5">
    <property type="entry name" value="HISTIDINE KINASE"/>
    <property type="match status" value="1"/>
</dbReference>
<feature type="coiled-coil region" evidence="5">
    <location>
        <begin position="163"/>
        <end position="201"/>
    </location>
</feature>
<dbReference type="InterPro" id="IPR036890">
    <property type="entry name" value="HATPase_C_sf"/>
</dbReference>
<comment type="catalytic activity">
    <reaction evidence="1">
        <text>ATP + protein L-histidine = ADP + protein N-phospho-L-histidine.</text>
        <dbReference type="EC" id="2.7.13.3"/>
    </reaction>
</comment>
<dbReference type="SMART" id="SM00388">
    <property type="entry name" value="HisKA"/>
    <property type="match status" value="1"/>
</dbReference>
<dbReference type="Gene3D" id="3.30.565.10">
    <property type="entry name" value="Histidine kinase-like ATPase, C-terminal domain"/>
    <property type="match status" value="1"/>
</dbReference>
<dbReference type="InterPro" id="IPR035965">
    <property type="entry name" value="PAS-like_dom_sf"/>
</dbReference>
<evidence type="ECO:0000313" key="11">
    <source>
        <dbReference type="Proteomes" id="UP000060487"/>
    </source>
</evidence>
<dbReference type="GO" id="GO:0004673">
    <property type="term" value="F:protein histidine kinase activity"/>
    <property type="evidence" value="ECO:0007669"/>
    <property type="project" value="UniProtKB-EC"/>
</dbReference>
<feature type="domain" description="Response regulatory" evidence="7">
    <location>
        <begin position="2"/>
        <end position="118"/>
    </location>
</feature>
<feature type="modified residue" description="4-aspartylphosphate" evidence="4">
    <location>
        <position position="51"/>
    </location>
</feature>
<dbReference type="Proteomes" id="UP000060487">
    <property type="component" value="Unassembled WGS sequence"/>
</dbReference>
<dbReference type="SMART" id="SM00387">
    <property type="entry name" value="HATPase_c"/>
    <property type="match status" value="1"/>
</dbReference>
<dbReference type="Gene3D" id="3.40.50.2300">
    <property type="match status" value="3"/>
</dbReference>
<dbReference type="NCBIfam" id="TIGR00229">
    <property type="entry name" value="sensory_box"/>
    <property type="match status" value="2"/>
</dbReference>
<feature type="domain" description="PAC" evidence="9">
    <location>
        <begin position="394"/>
        <end position="446"/>
    </location>
</feature>
<dbReference type="InterPro" id="IPR005467">
    <property type="entry name" value="His_kinase_dom"/>
</dbReference>
<accession>A0ABR5SGP0</accession>
<dbReference type="SUPFAM" id="SSF52172">
    <property type="entry name" value="CheY-like"/>
    <property type="match status" value="3"/>
</dbReference>
<name>A0ABR5SGP0_9BACT</name>
<dbReference type="PRINTS" id="PR00344">
    <property type="entry name" value="BCTRLSENSOR"/>
</dbReference>
<dbReference type="SUPFAM" id="SSF47226">
    <property type="entry name" value="Histidine-containing phosphotransfer domain, HPT domain"/>
    <property type="match status" value="1"/>
</dbReference>
<feature type="domain" description="PAS" evidence="8">
    <location>
        <begin position="318"/>
        <end position="367"/>
    </location>
</feature>
<dbReference type="Pfam" id="PF00512">
    <property type="entry name" value="HisKA"/>
    <property type="match status" value="1"/>
</dbReference>
<dbReference type="PANTHER" id="PTHR45339">
    <property type="entry name" value="HYBRID SIGNAL TRANSDUCTION HISTIDINE KINASE J"/>
    <property type="match status" value="1"/>
</dbReference>
<dbReference type="InterPro" id="IPR011006">
    <property type="entry name" value="CheY-like_superfamily"/>
</dbReference>
<dbReference type="InterPro" id="IPR036097">
    <property type="entry name" value="HisK_dim/P_sf"/>
</dbReference>
<dbReference type="InterPro" id="IPR001789">
    <property type="entry name" value="Sig_transdc_resp-reg_receiver"/>
</dbReference>
<dbReference type="InterPro" id="IPR036641">
    <property type="entry name" value="HPT_dom_sf"/>
</dbReference>
<keyword evidence="10" id="KW-0808">Transferase</keyword>
<dbReference type="InterPro" id="IPR004358">
    <property type="entry name" value="Sig_transdc_His_kin-like_C"/>
</dbReference>
<dbReference type="InterPro" id="IPR003594">
    <property type="entry name" value="HATPase_dom"/>
</dbReference>
<evidence type="ECO:0000259" key="7">
    <source>
        <dbReference type="PROSITE" id="PS50110"/>
    </source>
</evidence>
<dbReference type="EC" id="2.7.13.3" evidence="2"/>
<evidence type="ECO:0000256" key="3">
    <source>
        <dbReference type="ARBA" id="ARBA00022553"/>
    </source>
</evidence>
<dbReference type="InterPro" id="IPR000700">
    <property type="entry name" value="PAS-assoc_C"/>
</dbReference>
<feature type="modified residue" description="4-aspartylphosphate" evidence="4">
    <location>
        <position position="901"/>
    </location>
</feature>
<dbReference type="SUPFAM" id="SSF47384">
    <property type="entry name" value="Homodimeric domain of signal transducing histidine kinase"/>
    <property type="match status" value="1"/>
</dbReference>
<gene>
    <name evidence="10" type="ORF">ASN18_1178</name>
</gene>
<dbReference type="Pfam" id="PF00072">
    <property type="entry name" value="Response_reg"/>
    <property type="match status" value="2"/>
</dbReference>
<feature type="domain" description="Histidine kinase" evidence="6">
    <location>
        <begin position="464"/>
        <end position="687"/>
    </location>
</feature>
<dbReference type="Pfam" id="PF13426">
    <property type="entry name" value="PAS_9"/>
    <property type="match status" value="2"/>
</dbReference>
<dbReference type="SUPFAM" id="SSF55785">
    <property type="entry name" value="PYP-like sensor domain (PAS domain)"/>
    <property type="match status" value="2"/>
</dbReference>
<keyword evidence="5" id="KW-0175">Coiled coil</keyword>
<comment type="caution">
    <text evidence="10">The sequence shown here is derived from an EMBL/GenBank/DDBJ whole genome shotgun (WGS) entry which is preliminary data.</text>
</comment>
<dbReference type="PROSITE" id="PS50113">
    <property type="entry name" value="PAC"/>
    <property type="match status" value="2"/>
</dbReference>
<keyword evidence="10" id="KW-0418">Kinase</keyword>
<feature type="domain" description="PAS" evidence="8">
    <location>
        <begin position="198"/>
        <end position="239"/>
    </location>
</feature>
<protein>
    <recommendedName>
        <fullName evidence="2">histidine kinase</fullName>
        <ecNumber evidence="2">2.7.13.3</ecNumber>
    </recommendedName>
</protein>
<evidence type="ECO:0000256" key="2">
    <source>
        <dbReference type="ARBA" id="ARBA00012438"/>
    </source>
</evidence>
<feature type="coiled-coil region" evidence="5">
    <location>
        <begin position="430"/>
        <end position="460"/>
    </location>
</feature>
<sequence>MKILIVEDSAIQRELLRRALAHAGYEVILARDGVDGLALSQKHIPALIISDIAMPGMDGFEMCSKIKTIDTVKHIPVILLTALSDAKEIIRGLQSNADFYITKPYNEHYLLLSIESLLKDSAALSKTYDPEAGLKITFMGEEYQIKSNPRQILNLLLSTYENAVGKNHELIQAQLELKTLNEELEDKVRERTKELQASEESYKVLFENMFSGFYRFTPDGKFLSVNPAFNNMLGYSSKEELLSFCGELHCLYFRRKEYERFMVALKTNQSIKDLVSHLRKKDGSELIIEQNIRVVKNELGQPLYYEGFINDVTECKNAEAQLIKLSSAIIQSPVAVTITDLDGRIEFINPKFVEVTGYTRDEALGRTSSFLRSGHTDPEVYADLWETIKAGGIWQGELLNKRKDGSLYWNSITISPVRDAEAVITHYLSVNEDITNRKEVEEALRKAKEASEVANAAKSEFLANMSHEIRTPMNAIIGMTELVLDTDLKPRQKEYLDTVLNSANSLLSLLNSILDFSKIEAGKLELEDVSFNLREMVENICDPLSIQAHKKGLELSSHIKPVVPLRLIGDPVRLGQLLINLIGNALKFTDMGEIVVTVDMEQGLSSGKTATLLFSVSDTGIGIPSDKFNKIFEQFSQADGSMTRKYGGTGLGLAISRQLVSLMGGHLWLESVEGQGSTFHFTANFTLSDDQDTTSALDFKNARILISCNVNSCSSIIRDFLGGTNAEVTEAAGSKETYDRLVAARDSGRPYNIVFLDIRLSGGGGFKMAEQIMADASLACSLVMMLNTNHRGGDIDRCRELGVATYIIKPIKYKEIITTITELVNKSSSSAYKKQVRPTQALHMTDDAPVRILLVEDNVTNRVVAREILKKHGYNVTEAEDGEKALTKLLDEVKFDIILMDVQMPVMDGFEATKRIKASQETMTIPVIAMTAHALKGDRARCIEAGMDDYITKPVNSAELVEMVKKYTKPRREGSAAVTVDTPAPVRHRDAAIPPVITASNSIEADKLVVENIMTQIDKSQLIESLPHGDLRVFIEKAVSFIQTMRDALDNGNYSLTEKKAEAIKDNAETLSLMGIKTAAFRMMLALRKSDINNVNTHFKTLVEELDNLINKIHEGKDLK</sequence>
<keyword evidence="11" id="KW-1185">Reference proteome</keyword>
<evidence type="ECO:0000259" key="9">
    <source>
        <dbReference type="PROSITE" id="PS50113"/>
    </source>
</evidence>
<dbReference type="CDD" id="cd16922">
    <property type="entry name" value="HATPase_EvgS-ArcB-TorS-like"/>
    <property type="match status" value="1"/>
</dbReference>
<dbReference type="EMBL" id="LNQR01000036">
    <property type="protein sequence ID" value="KWT90171.1"/>
    <property type="molecule type" value="Genomic_DNA"/>
</dbReference>
<evidence type="ECO:0000259" key="6">
    <source>
        <dbReference type="PROSITE" id="PS50109"/>
    </source>
</evidence>
<dbReference type="SUPFAM" id="SSF55874">
    <property type="entry name" value="ATPase domain of HSP90 chaperone/DNA topoisomerase II/histidine kinase"/>
    <property type="match status" value="1"/>
</dbReference>
<feature type="domain" description="Response regulatory" evidence="7">
    <location>
        <begin position="703"/>
        <end position="824"/>
    </location>
</feature>
<dbReference type="Gene3D" id="3.30.450.20">
    <property type="entry name" value="PAS domain"/>
    <property type="match status" value="2"/>
</dbReference>
<keyword evidence="3 4" id="KW-0597">Phosphoprotein</keyword>
<dbReference type="SMART" id="SM00086">
    <property type="entry name" value="PAC"/>
    <property type="match status" value="2"/>
</dbReference>
<evidence type="ECO:0000259" key="8">
    <source>
        <dbReference type="PROSITE" id="PS50112"/>
    </source>
</evidence>
<reference evidence="10 11" key="1">
    <citation type="submission" date="2015-11" db="EMBL/GenBank/DDBJ databases">
        <authorList>
            <person name="Lin W."/>
        </authorList>
    </citation>
    <scope>NUCLEOTIDE SEQUENCE [LARGE SCALE GENOMIC DNA]</scope>
    <source>
        <strain evidence="10 11">HCH-1</strain>
    </source>
</reference>
<dbReference type="CDD" id="cd00082">
    <property type="entry name" value="HisKA"/>
    <property type="match status" value="1"/>
</dbReference>
<dbReference type="SMART" id="SM00448">
    <property type="entry name" value="REC"/>
    <property type="match status" value="3"/>
</dbReference>
<dbReference type="Gene3D" id="1.10.287.130">
    <property type="match status" value="1"/>
</dbReference>
<organism evidence="10 11">
    <name type="scientific">Candidatus Magnetominusculus xianensis</name>
    <dbReference type="NCBI Taxonomy" id="1748249"/>
    <lineage>
        <taxon>Bacteria</taxon>
        <taxon>Pseudomonadati</taxon>
        <taxon>Nitrospirota</taxon>
        <taxon>Nitrospiria</taxon>
        <taxon>Nitrospirales</taxon>
        <taxon>Nitrospiraceae</taxon>
        <taxon>Candidatus Magnetominusculus</taxon>
    </lineage>
</organism>
<dbReference type="InterPro" id="IPR001610">
    <property type="entry name" value="PAC"/>
</dbReference>
<dbReference type="Pfam" id="PF02518">
    <property type="entry name" value="HATPase_c"/>
    <property type="match status" value="1"/>
</dbReference>
<proteinExistence type="predicted"/>
<dbReference type="RefSeq" id="WP_085051821.1">
    <property type="nucleotide sequence ID" value="NZ_LNQR01000036.1"/>
</dbReference>
<dbReference type="PROSITE" id="PS50110">
    <property type="entry name" value="RESPONSE_REGULATORY"/>
    <property type="match status" value="3"/>
</dbReference>
<dbReference type="InterPro" id="IPR003661">
    <property type="entry name" value="HisK_dim/P_dom"/>
</dbReference>
<dbReference type="SMART" id="SM00091">
    <property type="entry name" value="PAS"/>
    <property type="match status" value="2"/>
</dbReference>
<dbReference type="InterPro" id="IPR000014">
    <property type="entry name" value="PAS"/>
</dbReference>
<feature type="domain" description="PAC" evidence="9">
    <location>
        <begin position="272"/>
        <end position="324"/>
    </location>
</feature>
<dbReference type="PROSITE" id="PS50109">
    <property type="entry name" value="HIS_KIN"/>
    <property type="match status" value="1"/>
</dbReference>
<evidence type="ECO:0000256" key="5">
    <source>
        <dbReference type="SAM" id="Coils"/>
    </source>
</evidence>
<feature type="domain" description="Response regulatory" evidence="7">
    <location>
        <begin position="851"/>
        <end position="968"/>
    </location>
</feature>